<reference evidence="1" key="1">
    <citation type="journal article" date="2014" name="Front. Microbiol.">
        <title>High frequency of phylogenetically diverse reductive dehalogenase-homologous genes in deep subseafloor sedimentary metagenomes.</title>
        <authorList>
            <person name="Kawai M."/>
            <person name="Futagami T."/>
            <person name="Toyoda A."/>
            <person name="Takaki Y."/>
            <person name="Nishi S."/>
            <person name="Hori S."/>
            <person name="Arai W."/>
            <person name="Tsubouchi T."/>
            <person name="Morono Y."/>
            <person name="Uchiyama I."/>
            <person name="Ito T."/>
            <person name="Fujiyama A."/>
            <person name="Inagaki F."/>
            <person name="Takami H."/>
        </authorList>
    </citation>
    <scope>NUCLEOTIDE SEQUENCE</scope>
    <source>
        <strain evidence="1">Expedition CK06-06</strain>
    </source>
</reference>
<organism evidence="1">
    <name type="scientific">marine sediment metagenome</name>
    <dbReference type="NCBI Taxonomy" id="412755"/>
    <lineage>
        <taxon>unclassified sequences</taxon>
        <taxon>metagenomes</taxon>
        <taxon>ecological metagenomes</taxon>
    </lineage>
</organism>
<accession>X1TYM5</accession>
<dbReference type="AlphaFoldDB" id="X1TYM5"/>
<evidence type="ECO:0000313" key="1">
    <source>
        <dbReference type="EMBL" id="GAJ10374.1"/>
    </source>
</evidence>
<dbReference type="InterPro" id="IPR003374">
    <property type="entry name" value="ApbE-like_sf"/>
</dbReference>
<comment type="caution">
    <text evidence="1">The sequence shown here is derived from an EMBL/GenBank/DDBJ whole genome shotgun (WGS) entry which is preliminary data.</text>
</comment>
<dbReference type="Gene3D" id="3.10.520.10">
    <property type="entry name" value="ApbE-like domains"/>
    <property type="match status" value="1"/>
</dbReference>
<name>X1TYM5_9ZZZZ</name>
<feature type="non-terminal residue" evidence="1">
    <location>
        <position position="140"/>
    </location>
</feature>
<proteinExistence type="predicted"/>
<gene>
    <name evidence="1" type="ORF">S12H4_52743</name>
</gene>
<dbReference type="EMBL" id="BARW01033496">
    <property type="protein sequence ID" value="GAJ10374.1"/>
    <property type="molecule type" value="Genomic_DNA"/>
</dbReference>
<dbReference type="SUPFAM" id="SSF143631">
    <property type="entry name" value="ApbE-like"/>
    <property type="match status" value="1"/>
</dbReference>
<protein>
    <submittedName>
        <fullName evidence="1">Uncharacterized protein</fullName>
    </submittedName>
</protein>
<sequence length="140" mass="15747">MKYQERTYRNRVSKENLVSFQIKVGETDLYISAEKDLTDIARELVYKYRRFIEEYIKHRPQFLDSLVPIEADEMAPAIIRDMLNASRVSGVGPMASVAGAIAQHVGLDLLDHSNDVIVENGGDIFLKSESNVNIGIFAGE</sequence>